<dbReference type="GO" id="GO:0071973">
    <property type="term" value="P:bacterial-type flagellum-dependent cell motility"/>
    <property type="evidence" value="ECO:0007669"/>
    <property type="project" value="InterPro"/>
</dbReference>
<evidence type="ECO:0000256" key="5">
    <source>
        <dbReference type="ARBA" id="ARBA00022475"/>
    </source>
</evidence>
<comment type="subcellular location">
    <subcellularLocation>
        <location evidence="1">Cell membrane</location>
        <topology evidence="1">Peripheral membrane protein</topology>
        <orientation evidence="1">Cytoplasmic side</orientation>
    </subcellularLocation>
</comment>
<dbReference type="GO" id="GO:0005886">
    <property type="term" value="C:plasma membrane"/>
    <property type="evidence" value="ECO:0007669"/>
    <property type="project" value="UniProtKB-SubCell"/>
</dbReference>
<evidence type="ECO:0000313" key="12">
    <source>
        <dbReference type="EMBL" id="ASV73701.1"/>
    </source>
</evidence>
<gene>
    <name evidence="12" type="ORF">THTE_1099</name>
</gene>
<evidence type="ECO:0000256" key="9">
    <source>
        <dbReference type="ARBA" id="ARBA00023136"/>
    </source>
</evidence>
<keyword evidence="11" id="KW-0175">Coiled coil</keyword>
<proteinExistence type="inferred from homology"/>
<evidence type="ECO:0000256" key="10">
    <source>
        <dbReference type="ARBA" id="ARBA00023225"/>
    </source>
</evidence>
<accession>A0A286RCL6</accession>
<name>A0A286RCL6_9BACT</name>
<keyword evidence="6" id="KW-0145">Chemotaxis</keyword>
<keyword evidence="8" id="KW-0653">Protein transport</keyword>
<evidence type="ECO:0000256" key="11">
    <source>
        <dbReference type="SAM" id="Coils"/>
    </source>
</evidence>
<dbReference type="GO" id="GO:0006935">
    <property type="term" value="P:chemotaxis"/>
    <property type="evidence" value="ECO:0007669"/>
    <property type="project" value="UniProtKB-KW"/>
</dbReference>
<evidence type="ECO:0000256" key="1">
    <source>
        <dbReference type="ARBA" id="ARBA00004413"/>
    </source>
</evidence>
<dbReference type="EMBL" id="CP018477">
    <property type="protein sequence ID" value="ASV73701.1"/>
    <property type="molecule type" value="Genomic_DNA"/>
</dbReference>
<dbReference type="GO" id="GO:0015031">
    <property type="term" value="P:protein transport"/>
    <property type="evidence" value="ECO:0007669"/>
    <property type="project" value="UniProtKB-KW"/>
</dbReference>
<keyword evidence="7" id="KW-1005">Bacterial flagellum biogenesis</keyword>
<keyword evidence="13" id="KW-1185">Reference proteome</keyword>
<feature type="coiled-coil region" evidence="11">
    <location>
        <begin position="75"/>
        <end position="123"/>
    </location>
</feature>
<reference evidence="12 13" key="1">
    <citation type="journal article" name="Front. Microbiol.">
        <title>Sugar Metabolism of the First Thermophilic Planctomycete Thermogutta terrifontis: Comparative Genomic and Transcriptomic Approaches.</title>
        <authorList>
            <person name="Elcheninov A.G."/>
            <person name="Menzel P."/>
            <person name="Gudbergsdottir S.R."/>
            <person name="Slesarev A.I."/>
            <person name="Kadnikov V.V."/>
            <person name="Krogh A."/>
            <person name="Bonch-Osmolovskaya E.A."/>
            <person name="Peng X."/>
            <person name="Kublanov I.V."/>
        </authorList>
    </citation>
    <scope>NUCLEOTIDE SEQUENCE [LARGE SCALE GENOMIC DNA]</scope>
    <source>
        <strain evidence="12 13">R1</strain>
    </source>
</reference>
<evidence type="ECO:0000313" key="13">
    <source>
        <dbReference type="Proteomes" id="UP000215086"/>
    </source>
</evidence>
<dbReference type="KEGG" id="ttf:THTE_1099"/>
<evidence type="ECO:0000256" key="7">
    <source>
        <dbReference type="ARBA" id="ARBA00022795"/>
    </source>
</evidence>
<keyword evidence="12" id="KW-0966">Cell projection</keyword>
<dbReference type="AlphaFoldDB" id="A0A286RCL6"/>
<evidence type="ECO:0000256" key="8">
    <source>
        <dbReference type="ARBA" id="ARBA00022927"/>
    </source>
</evidence>
<dbReference type="OrthoDB" id="290664at2"/>
<keyword evidence="10" id="KW-1006">Bacterial flagellum protein export</keyword>
<dbReference type="Pfam" id="PF02050">
    <property type="entry name" value="FliJ"/>
    <property type="match status" value="1"/>
</dbReference>
<sequence>MAQFRFGLDSVLKLREQERDNRRLELLQAISAEEILLERAKLLDMQQMQLQEDLRAATCRGVLDVDQVLGYRRYELILAAQREELNRQLEAVREEIEKRRAALLEANRALRVLELLRDKQRERFLKGTMKKELKQIDELASRQSSVEGDAWAEC</sequence>
<comment type="similarity">
    <text evidence="2">Belongs to the FliJ family.</text>
</comment>
<keyword evidence="12" id="KW-0282">Flagellum</keyword>
<dbReference type="GO" id="GO:0044781">
    <property type="term" value="P:bacterial-type flagellum organization"/>
    <property type="evidence" value="ECO:0007669"/>
    <property type="project" value="UniProtKB-KW"/>
</dbReference>
<keyword evidence="12" id="KW-0969">Cilium</keyword>
<dbReference type="Proteomes" id="UP000215086">
    <property type="component" value="Chromosome"/>
</dbReference>
<dbReference type="GO" id="GO:0009288">
    <property type="term" value="C:bacterial-type flagellum"/>
    <property type="evidence" value="ECO:0007669"/>
    <property type="project" value="InterPro"/>
</dbReference>
<keyword evidence="4" id="KW-0813">Transport</keyword>
<keyword evidence="9" id="KW-0472">Membrane</keyword>
<keyword evidence="5" id="KW-1003">Cell membrane</keyword>
<dbReference type="NCBIfam" id="TIGR02473">
    <property type="entry name" value="flagell_FliJ"/>
    <property type="match status" value="1"/>
</dbReference>
<organism evidence="12 13">
    <name type="scientific">Thermogutta terrifontis</name>
    <dbReference type="NCBI Taxonomy" id="1331910"/>
    <lineage>
        <taxon>Bacteria</taxon>
        <taxon>Pseudomonadati</taxon>
        <taxon>Planctomycetota</taxon>
        <taxon>Planctomycetia</taxon>
        <taxon>Pirellulales</taxon>
        <taxon>Thermoguttaceae</taxon>
        <taxon>Thermogutta</taxon>
    </lineage>
</organism>
<evidence type="ECO:0000256" key="6">
    <source>
        <dbReference type="ARBA" id="ARBA00022500"/>
    </source>
</evidence>
<dbReference type="InterPro" id="IPR012823">
    <property type="entry name" value="Flagell_FliJ"/>
</dbReference>
<protein>
    <recommendedName>
        <fullName evidence="3">Flagellar FliJ protein</fullName>
    </recommendedName>
</protein>
<dbReference type="Gene3D" id="1.10.287.1700">
    <property type="match status" value="1"/>
</dbReference>
<evidence type="ECO:0000256" key="2">
    <source>
        <dbReference type="ARBA" id="ARBA00010004"/>
    </source>
</evidence>
<evidence type="ECO:0000256" key="3">
    <source>
        <dbReference type="ARBA" id="ARBA00020392"/>
    </source>
</evidence>
<evidence type="ECO:0000256" key="4">
    <source>
        <dbReference type="ARBA" id="ARBA00022448"/>
    </source>
</evidence>
<dbReference type="RefSeq" id="WP_095414228.1">
    <property type="nucleotide sequence ID" value="NZ_CP018477.1"/>
</dbReference>
<dbReference type="InterPro" id="IPR053716">
    <property type="entry name" value="Flag_assembly_chemotaxis_eff"/>
</dbReference>